<feature type="transmembrane region" description="Helical" evidence="8">
    <location>
        <begin position="333"/>
        <end position="354"/>
    </location>
</feature>
<feature type="transmembrane region" description="Helical" evidence="8">
    <location>
        <begin position="587"/>
        <end position="612"/>
    </location>
</feature>
<dbReference type="Pfam" id="PF07690">
    <property type="entry name" value="MFS_1"/>
    <property type="match status" value="1"/>
</dbReference>
<dbReference type="Proteomes" id="UP000663131">
    <property type="component" value="Chromosome 9"/>
</dbReference>
<evidence type="ECO:0000256" key="4">
    <source>
        <dbReference type="ARBA" id="ARBA00022692"/>
    </source>
</evidence>
<evidence type="ECO:0000256" key="3">
    <source>
        <dbReference type="ARBA" id="ARBA00022448"/>
    </source>
</evidence>
<comment type="similarity">
    <text evidence="2">Belongs to the major facilitator superfamily.</text>
</comment>
<comment type="subcellular location">
    <subcellularLocation>
        <location evidence="1">Endomembrane system</location>
        <topology evidence="1">Multi-pass membrane protein</topology>
    </subcellularLocation>
</comment>
<feature type="transmembrane region" description="Helical" evidence="8">
    <location>
        <begin position="239"/>
        <end position="260"/>
    </location>
</feature>
<evidence type="ECO:0000256" key="2">
    <source>
        <dbReference type="ARBA" id="ARBA00008335"/>
    </source>
</evidence>
<name>A0A871RE73_DEKBR</name>
<dbReference type="RefSeq" id="XP_041138888.1">
    <property type="nucleotide sequence ID" value="XM_041281097.1"/>
</dbReference>
<proteinExistence type="inferred from homology"/>
<feature type="compositionally biased region" description="Basic and acidic residues" evidence="7">
    <location>
        <begin position="1"/>
        <end position="26"/>
    </location>
</feature>
<feature type="transmembrane region" description="Helical" evidence="8">
    <location>
        <begin position="411"/>
        <end position="432"/>
    </location>
</feature>
<keyword evidence="6 8" id="KW-0472">Membrane</keyword>
<dbReference type="SUPFAM" id="SSF103473">
    <property type="entry name" value="MFS general substrate transporter"/>
    <property type="match status" value="2"/>
</dbReference>
<accession>A0A871RE73</accession>
<dbReference type="Gene3D" id="1.20.1250.20">
    <property type="entry name" value="MFS general substrate transporter like domains"/>
    <property type="match status" value="2"/>
</dbReference>
<dbReference type="PANTHER" id="PTHR23501">
    <property type="entry name" value="MAJOR FACILITATOR SUPERFAMILY"/>
    <property type="match status" value="1"/>
</dbReference>
<reference evidence="10" key="2">
    <citation type="journal article" name="BMC Genomics">
        <title>New genome assemblies reveal patterns of domestication and adaptation across Brettanomyces (Dekkera) species.</title>
        <authorList>
            <person name="Roach M.J."/>
            <person name="Borneman A.R."/>
        </authorList>
    </citation>
    <scope>NUCLEOTIDE SEQUENCE</scope>
    <source>
        <strain evidence="10">UCD 2041</strain>
    </source>
</reference>
<feature type="transmembrane region" description="Helical" evidence="8">
    <location>
        <begin position="444"/>
        <end position="464"/>
    </location>
</feature>
<evidence type="ECO:0000256" key="7">
    <source>
        <dbReference type="SAM" id="MobiDB-lite"/>
    </source>
</evidence>
<evidence type="ECO:0000256" key="8">
    <source>
        <dbReference type="SAM" id="Phobius"/>
    </source>
</evidence>
<evidence type="ECO:0000313" key="11">
    <source>
        <dbReference type="Proteomes" id="UP000663131"/>
    </source>
</evidence>
<feature type="transmembrane region" description="Helical" evidence="8">
    <location>
        <begin position="484"/>
        <end position="502"/>
    </location>
</feature>
<feature type="region of interest" description="Disordered" evidence="7">
    <location>
        <begin position="1"/>
        <end position="32"/>
    </location>
</feature>
<evidence type="ECO:0000256" key="5">
    <source>
        <dbReference type="ARBA" id="ARBA00022989"/>
    </source>
</evidence>
<dbReference type="GeneID" id="64574498"/>
<dbReference type="InterPro" id="IPR020846">
    <property type="entry name" value="MFS_dom"/>
</dbReference>
<gene>
    <name evidence="10" type="ORF">BRETT_002574</name>
</gene>
<dbReference type="AlphaFoldDB" id="A0A871RE73"/>
<dbReference type="OrthoDB" id="3437016at2759"/>
<sequence>MVSESDHSSQSSEEVRPIYSEDRGLLEDEEGEQNLADLTKVTSTSIQGLVVGSVLDSISQKGGDESDEEEQLRPVHSANYSATLARARTQGSETPENPDNEEGGFLIPEQKAKVIIWSLFSLSFLASLDATVLSTLVTDIASDLGAMQYISWITTAYLLSTSIVQPLGGLSDIFGREPMLYGCLIVYTLGCLQCATAKTTASFVIGRFFSGFAGGLTTLGTIIMSDLIPLRRRGVYQGLGNMCYGLGSTVGGTFGGWVAHHFGWRMAFWCQVPYGILCIFIMVSTLKLPASLMDRNPYYRLPLCKKLRVVDVRGIALLASALTIFIITTSFSFQSTFALCCMAGLFLLAVGLFLHAESVAQAPIVPVKLLKDRSVLGCSLSNMFGTMYTFVVMYYYPVYLSTVCGLNTEQIGVRVVPTVLALSVSSIFSGYYMKWTGKYWTFSLVVNIVGSAGLAIMLACTFPFGLNRQISVVEQYVLCVPALISYSAMLTVTLLALIAAVPIRYQASVTSIQYAFRGIGSVLGTSMGSQLFTTSLAKQMTKKVLQARPDSISAPEARKIIRAGLNSAAYIRSGAPGWAIRPMIESYGIGCWSSFTFSTVTSVLCLLAMATIKEYKLYSTVRRTK</sequence>
<keyword evidence="4 8" id="KW-0812">Transmembrane</keyword>
<dbReference type="EMBL" id="CP063137">
    <property type="protein sequence ID" value="QOU22395.1"/>
    <property type="molecule type" value="Genomic_DNA"/>
</dbReference>
<feature type="transmembrane region" description="Helical" evidence="8">
    <location>
        <begin position="149"/>
        <end position="167"/>
    </location>
</feature>
<feature type="domain" description="Major facilitator superfamily (MFS) profile" evidence="9">
    <location>
        <begin position="115"/>
        <end position="616"/>
    </location>
</feature>
<dbReference type="GO" id="GO:0012505">
    <property type="term" value="C:endomembrane system"/>
    <property type="evidence" value="ECO:0007669"/>
    <property type="project" value="UniProtKB-SubCell"/>
</dbReference>
<feature type="transmembrane region" description="Helical" evidence="8">
    <location>
        <begin position="114"/>
        <end position="137"/>
    </location>
</feature>
<dbReference type="PANTHER" id="PTHR23501:SF191">
    <property type="entry name" value="VACUOLAR BASIC AMINO ACID TRANSPORTER 4"/>
    <property type="match status" value="1"/>
</dbReference>
<reference evidence="10" key="1">
    <citation type="submission" date="2020-10" db="EMBL/GenBank/DDBJ databases">
        <authorList>
            <person name="Palmer J.M."/>
        </authorList>
    </citation>
    <scope>NUCLEOTIDE SEQUENCE</scope>
    <source>
        <strain evidence="10">UCD 2041</strain>
    </source>
</reference>
<feature type="transmembrane region" description="Helical" evidence="8">
    <location>
        <begin position="375"/>
        <end position="396"/>
    </location>
</feature>
<evidence type="ECO:0000313" key="10">
    <source>
        <dbReference type="EMBL" id="QOU22395.1"/>
    </source>
</evidence>
<dbReference type="GO" id="GO:0015174">
    <property type="term" value="F:basic amino acid transmembrane transporter activity"/>
    <property type="evidence" value="ECO:0007669"/>
    <property type="project" value="TreeGrafter"/>
</dbReference>
<protein>
    <recommendedName>
        <fullName evidence="9">Major facilitator superfamily (MFS) profile domain-containing protein</fullName>
    </recommendedName>
</protein>
<evidence type="ECO:0000256" key="6">
    <source>
        <dbReference type="ARBA" id="ARBA00023136"/>
    </source>
</evidence>
<dbReference type="PROSITE" id="PS50850">
    <property type="entry name" value="MFS"/>
    <property type="match status" value="1"/>
</dbReference>
<organism evidence="10 11">
    <name type="scientific">Dekkera bruxellensis</name>
    <name type="common">Brettanomyces custersii</name>
    <dbReference type="NCBI Taxonomy" id="5007"/>
    <lineage>
        <taxon>Eukaryota</taxon>
        <taxon>Fungi</taxon>
        <taxon>Dikarya</taxon>
        <taxon>Ascomycota</taxon>
        <taxon>Saccharomycotina</taxon>
        <taxon>Pichiomycetes</taxon>
        <taxon>Pichiales</taxon>
        <taxon>Pichiaceae</taxon>
        <taxon>Brettanomyces</taxon>
    </lineage>
</organism>
<dbReference type="InterPro" id="IPR011701">
    <property type="entry name" value="MFS"/>
</dbReference>
<keyword evidence="5 8" id="KW-1133">Transmembrane helix</keyword>
<evidence type="ECO:0000259" key="9">
    <source>
        <dbReference type="PROSITE" id="PS50850"/>
    </source>
</evidence>
<dbReference type="GO" id="GO:0000329">
    <property type="term" value="C:fungal-type vacuole membrane"/>
    <property type="evidence" value="ECO:0007669"/>
    <property type="project" value="TreeGrafter"/>
</dbReference>
<feature type="transmembrane region" description="Helical" evidence="8">
    <location>
        <begin position="307"/>
        <end position="327"/>
    </location>
</feature>
<keyword evidence="3" id="KW-0813">Transport</keyword>
<dbReference type="KEGG" id="bbrx:BRETT_002574"/>
<feature type="transmembrane region" description="Helical" evidence="8">
    <location>
        <begin position="266"/>
        <end position="286"/>
    </location>
</feature>
<feature type="transmembrane region" description="Helical" evidence="8">
    <location>
        <begin position="204"/>
        <end position="227"/>
    </location>
</feature>
<dbReference type="InterPro" id="IPR036259">
    <property type="entry name" value="MFS_trans_sf"/>
</dbReference>
<evidence type="ECO:0000256" key="1">
    <source>
        <dbReference type="ARBA" id="ARBA00004127"/>
    </source>
</evidence>